<dbReference type="InterPro" id="IPR006584">
    <property type="entry name" value="Cellulose-bd_IV"/>
</dbReference>
<evidence type="ECO:0000256" key="6">
    <source>
        <dbReference type="SAM" id="SignalP"/>
    </source>
</evidence>
<evidence type="ECO:0000256" key="3">
    <source>
        <dbReference type="ARBA" id="ARBA00022801"/>
    </source>
</evidence>
<dbReference type="Pfam" id="PF18962">
    <property type="entry name" value="Por_Secre_tail"/>
    <property type="match status" value="1"/>
</dbReference>
<feature type="domain" description="CBM6" evidence="7">
    <location>
        <begin position="507"/>
        <end position="634"/>
    </location>
</feature>
<evidence type="ECO:0000256" key="1">
    <source>
        <dbReference type="ARBA" id="ARBA00006865"/>
    </source>
</evidence>
<proteinExistence type="inferred from homology"/>
<reference evidence="9 10" key="1">
    <citation type="journal article" date="2019" name="Int. J. Syst. Evol. Microbiol.">
        <title>The Global Catalogue of Microorganisms (GCM) 10K type strain sequencing project: providing services to taxonomists for standard genome sequencing and annotation.</title>
        <authorList>
            <consortium name="The Broad Institute Genomics Platform"/>
            <consortium name="The Broad Institute Genome Sequencing Center for Infectious Disease"/>
            <person name="Wu L."/>
            <person name="Ma J."/>
        </authorList>
    </citation>
    <scope>NUCLEOTIDE SEQUENCE [LARGE SCALE GENOMIC DNA]</scope>
    <source>
        <strain evidence="9 10">JCM 15974</strain>
    </source>
</reference>
<dbReference type="Pfam" id="PF02368">
    <property type="entry name" value="Big_2"/>
    <property type="match status" value="1"/>
</dbReference>
<dbReference type="InterPro" id="IPR008979">
    <property type="entry name" value="Galactose-bd-like_sf"/>
</dbReference>
<dbReference type="InterPro" id="IPR008964">
    <property type="entry name" value="Invasin/intimin_cell_adhesion"/>
</dbReference>
<comment type="similarity">
    <text evidence="1">Belongs to the glycosyl hydrolase 16 family.</text>
</comment>
<protein>
    <recommendedName>
        <fullName evidence="11">Carbohydrate-binding protein</fullName>
    </recommendedName>
</protein>
<keyword evidence="10" id="KW-1185">Reference proteome</keyword>
<evidence type="ECO:0000313" key="9">
    <source>
        <dbReference type="EMBL" id="GAA0712350.1"/>
    </source>
</evidence>
<feature type="compositionally biased region" description="Polar residues" evidence="5">
    <location>
        <begin position="513"/>
        <end position="528"/>
    </location>
</feature>
<evidence type="ECO:0000256" key="5">
    <source>
        <dbReference type="SAM" id="MobiDB-lite"/>
    </source>
</evidence>
<dbReference type="Proteomes" id="UP001501758">
    <property type="component" value="Unassembled WGS sequence"/>
</dbReference>
<dbReference type="CDD" id="cd04080">
    <property type="entry name" value="CBM6_cellulase-like"/>
    <property type="match status" value="1"/>
</dbReference>
<dbReference type="CDD" id="cd02178">
    <property type="entry name" value="GH16_beta_agarase"/>
    <property type="match status" value="1"/>
</dbReference>
<evidence type="ECO:0008006" key="11">
    <source>
        <dbReference type="Google" id="ProtNLM"/>
    </source>
</evidence>
<accession>A0ABN1IGC1</accession>
<sequence length="864" mass="94423">MNFLTHFTNTSFVKNQTQLLFLFFLCTISSIAQDWNGIPVPANAGQGNVWELQPAPSDDFNYTFNETNQLSNFGNNKWYNFYHNGWDGPGTTYWKYNHVSVDGNDLILRASRWNRTGGDLPITGLPDKMGRPNDGVSSGCITGNTRVKFPVFVEASVSVADIVLASDVWLLSPDDTQEIDIIECYGGDEQGNEFFSEFIHLSHHSFIRNPFTDYQPRDFNSWWSQSDVSVWGEHHWNNGNRRYVRIGVNWISPFHFEYYIDGNLVRVLYDKAVATNRNGTWTYAYPTMTNGQLDFDATGFQQMTEFATGTSYSFQTLQQASNTSSVSIIDPFNFQGGNGFTKEMDIIINVESQDWHVLANRTPTDADLSDPAKNTMKVDWIRVYKPVGGGTNIPVTGVNVTPANLTLVAGTTGNLTGAVTPANATIKTMTFTSSNTSVATVTQSGVVTAVSAGMATITVNTTDGNFTDTATITVTGGSTGDGQTPFGGSPHPLPGTINSVDFDNGGQGIAYNDTGSGNNGTGPRQNTDVDTEFRTPAGNIGWISNGEWLEYTVNVATAGTYTIDAQVASINNNGAFHIEFNGNDVTGLQSVSSTGNWGSFVNKTISNVSLPAGQQVMRVFMDRGSFNLGSMNFTATGGGTSNLIIEAEDFTGTGGTFNDASVGGPGLGVNRRATTINYVNNGDWAEYAVTIPTAGFYNIEYLISTPSNGAQIQLLADNVLASTTNVPNNGAWESYESLNGGVLNLTVGQHTIRILASSNTPWQWNLDKIILTRDVNRSNEEELTKELDKLQMYPNPSSGEVFLDGLDAELEYHIRIYDIKGTTHMNTTLNQNHIINIENLSKGIYFLSIKHPKKETKTLRLIRN</sequence>
<dbReference type="InterPro" id="IPR000757">
    <property type="entry name" value="Beta-glucanase-like"/>
</dbReference>
<dbReference type="CDD" id="cd04079">
    <property type="entry name" value="CBM6_agarase-like"/>
    <property type="match status" value="1"/>
</dbReference>
<name>A0ABN1IGC1_9FLAO</name>
<dbReference type="InterPro" id="IPR016287">
    <property type="entry name" value="Beta_agarase"/>
</dbReference>
<dbReference type="InterPro" id="IPR003343">
    <property type="entry name" value="Big_2"/>
</dbReference>
<organism evidence="9 10">
    <name type="scientific">Aquimarina litoralis</name>
    <dbReference type="NCBI Taxonomy" id="584605"/>
    <lineage>
        <taxon>Bacteria</taxon>
        <taxon>Pseudomonadati</taxon>
        <taxon>Bacteroidota</taxon>
        <taxon>Flavobacteriia</taxon>
        <taxon>Flavobacteriales</taxon>
        <taxon>Flavobacteriaceae</taxon>
        <taxon>Aquimarina</taxon>
    </lineage>
</organism>
<feature type="signal peptide" evidence="6">
    <location>
        <begin position="1"/>
        <end position="34"/>
    </location>
</feature>
<gene>
    <name evidence="9" type="ORF">GCM10009430_02690</name>
</gene>
<evidence type="ECO:0000256" key="2">
    <source>
        <dbReference type="ARBA" id="ARBA00022729"/>
    </source>
</evidence>
<evidence type="ECO:0000259" key="7">
    <source>
        <dbReference type="PROSITE" id="PS51175"/>
    </source>
</evidence>
<feature type="domain" description="CBM6" evidence="7">
    <location>
        <begin position="643"/>
        <end position="772"/>
    </location>
</feature>
<dbReference type="PROSITE" id="PS51762">
    <property type="entry name" value="GH16_2"/>
    <property type="match status" value="1"/>
</dbReference>
<keyword evidence="4" id="KW-0326">Glycosidase</keyword>
<dbReference type="SUPFAM" id="SSF49785">
    <property type="entry name" value="Galactose-binding domain-like"/>
    <property type="match status" value="2"/>
</dbReference>
<dbReference type="PROSITE" id="PS51175">
    <property type="entry name" value="CBM6"/>
    <property type="match status" value="2"/>
</dbReference>
<evidence type="ECO:0000259" key="8">
    <source>
        <dbReference type="PROSITE" id="PS51762"/>
    </source>
</evidence>
<keyword evidence="2 6" id="KW-0732">Signal</keyword>
<feature type="chain" id="PRO_5046100151" description="Carbohydrate-binding protein" evidence="6">
    <location>
        <begin position="35"/>
        <end position="864"/>
    </location>
</feature>
<feature type="domain" description="GH16" evidence="8">
    <location>
        <begin position="33"/>
        <end position="389"/>
    </location>
</feature>
<dbReference type="RefSeq" id="WP_343909753.1">
    <property type="nucleotide sequence ID" value="NZ_BAAAGE010000001.1"/>
</dbReference>
<dbReference type="SMART" id="SM00606">
    <property type="entry name" value="CBD_IV"/>
    <property type="match status" value="2"/>
</dbReference>
<dbReference type="InterPro" id="IPR026444">
    <property type="entry name" value="Secre_tail"/>
</dbReference>
<dbReference type="Pfam" id="PF03422">
    <property type="entry name" value="CBM_6"/>
    <property type="match status" value="2"/>
</dbReference>
<dbReference type="InterPro" id="IPR013320">
    <property type="entry name" value="ConA-like_dom_sf"/>
</dbReference>
<dbReference type="InterPro" id="IPR005084">
    <property type="entry name" value="CBM6"/>
</dbReference>
<dbReference type="Gene3D" id="2.60.120.260">
    <property type="entry name" value="Galactose-binding domain-like"/>
    <property type="match status" value="2"/>
</dbReference>
<comment type="caution">
    <text evidence="9">The sequence shown here is derived from an EMBL/GenBank/DDBJ whole genome shotgun (WGS) entry which is preliminary data.</text>
</comment>
<dbReference type="EMBL" id="BAAAGE010000001">
    <property type="protein sequence ID" value="GAA0712350.1"/>
    <property type="molecule type" value="Genomic_DNA"/>
</dbReference>
<evidence type="ECO:0000256" key="4">
    <source>
        <dbReference type="ARBA" id="ARBA00023295"/>
    </source>
</evidence>
<dbReference type="Gene3D" id="2.60.120.200">
    <property type="match status" value="1"/>
</dbReference>
<dbReference type="Gene3D" id="2.60.40.1080">
    <property type="match status" value="1"/>
</dbReference>
<dbReference type="SUPFAM" id="SSF49373">
    <property type="entry name" value="Invasin/intimin cell-adhesion fragments"/>
    <property type="match status" value="1"/>
</dbReference>
<dbReference type="NCBIfam" id="TIGR04183">
    <property type="entry name" value="Por_Secre_tail"/>
    <property type="match status" value="1"/>
</dbReference>
<evidence type="ECO:0000313" key="10">
    <source>
        <dbReference type="Proteomes" id="UP001501758"/>
    </source>
</evidence>
<keyword evidence="3" id="KW-0378">Hydrolase</keyword>
<dbReference type="SMART" id="SM00635">
    <property type="entry name" value="BID_2"/>
    <property type="match status" value="1"/>
</dbReference>
<dbReference type="SUPFAM" id="SSF49899">
    <property type="entry name" value="Concanavalin A-like lectins/glucanases"/>
    <property type="match status" value="1"/>
</dbReference>
<feature type="region of interest" description="Disordered" evidence="5">
    <location>
        <begin position="505"/>
        <end position="531"/>
    </location>
</feature>